<reference evidence="1 2" key="1">
    <citation type="journal article" date="2020" name="Nature">
        <title>Six reference-quality genomes reveal evolution of bat adaptations.</title>
        <authorList>
            <person name="Jebb D."/>
            <person name="Huang Z."/>
            <person name="Pippel M."/>
            <person name="Hughes G.M."/>
            <person name="Lavrichenko K."/>
            <person name="Devanna P."/>
            <person name="Winkler S."/>
            <person name="Jermiin L.S."/>
            <person name="Skirmuntt E.C."/>
            <person name="Katzourakis A."/>
            <person name="Burkitt-Gray L."/>
            <person name="Ray D.A."/>
            <person name="Sullivan K.A.M."/>
            <person name="Roscito J.G."/>
            <person name="Kirilenko B.M."/>
            <person name="Davalos L.M."/>
            <person name="Corthals A.P."/>
            <person name="Power M.L."/>
            <person name="Jones G."/>
            <person name="Ransome R.D."/>
            <person name="Dechmann D.K.N."/>
            <person name="Locatelli A.G."/>
            <person name="Puechmaille S.J."/>
            <person name="Fedrigo O."/>
            <person name="Jarvis E.D."/>
            <person name="Hiller M."/>
            <person name="Vernes S.C."/>
            <person name="Myers E.W."/>
            <person name="Teeling E.C."/>
        </authorList>
    </citation>
    <scope>NUCLEOTIDE SEQUENCE [LARGE SCALE GENOMIC DNA]</scope>
    <source>
        <strain evidence="1">MPipKuh1</strain>
        <tissue evidence="1">Flight muscle</tissue>
    </source>
</reference>
<dbReference type="InterPro" id="IPR023696">
    <property type="entry name" value="Ureohydrolase_dom_sf"/>
</dbReference>
<name>A0A7J7V615_PIPKU</name>
<proteinExistence type="predicted"/>
<evidence type="ECO:0000313" key="2">
    <source>
        <dbReference type="Proteomes" id="UP000558488"/>
    </source>
</evidence>
<dbReference type="AlphaFoldDB" id="A0A7J7V615"/>
<accession>A0A7J7V615</accession>
<comment type="caution">
    <text evidence="1">The sequence shown here is derived from an EMBL/GenBank/DDBJ whole genome shotgun (WGS) entry which is preliminary data.</text>
</comment>
<evidence type="ECO:0000313" key="1">
    <source>
        <dbReference type="EMBL" id="KAF6320530.1"/>
    </source>
</evidence>
<dbReference type="InterPro" id="IPR037138">
    <property type="entry name" value="His_deacetylse_dom_sf"/>
</dbReference>
<protein>
    <submittedName>
        <fullName evidence="1">Histone deacetylase 8</fullName>
    </submittedName>
</protein>
<sequence>MPICSISRRSAKKKKIIQTPWVMTVQLQKGYFDNAASVGGATITAAQCLINGMCKVAINWSGGRHHTKKLAEPLAVLAWLKWCPRRC</sequence>
<gene>
    <name evidence="1" type="ORF">mPipKuh1_006107</name>
</gene>
<dbReference type="EMBL" id="JACAGB010000016">
    <property type="protein sequence ID" value="KAF6320530.1"/>
    <property type="molecule type" value="Genomic_DNA"/>
</dbReference>
<dbReference type="Proteomes" id="UP000558488">
    <property type="component" value="Unassembled WGS sequence"/>
</dbReference>
<keyword evidence="2" id="KW-1185">Reference proteome</keyword>
<organism evidence="1 2">
    <name type="scientific">Pipistrellus kuhlii</name>
    <name type="common">Kuhl's pipistrelle</name>
    <dbReference type="NCBI Taxonomy" id="59472"/>
    <lineage>
        <taxon>Eukaryota</taxon>
        <taxon>Metazoa</taxon>
        <taxon>Chordata</taxon>
        <taxon>Craniata</taxon>
        <taxon>Vertebrata</taxon>
        <taxon>Euteleostomi</taxon>
        <taxon>Mammalia</taxon>
        <taxon>Eutheria</taxon>
        <taxon>Laurasiatheria</taxon>
        <taxon>Chiroptera</taxon>
        <taxon>Yangochiroptera</taxon>
        <taxon>Vespertilionidae</taxon>
        <taxon>Pipistrellus</taxon>
    </lineage>
</organism>
<dbReference type="SUPFAM" id="SSF52768">
    <property type="entry name" value="Arginase/deacetylase"/>
    <property type="match status" value="1"/>
</dbReference>
<dbReference type="Gene3D" id="3.40.800.20">
    <property type="entry name" value="Histone deacetylase domain"/>
    <property type="match status" value="1"/>
</dbReference>